<accession>A0A6N1VKV0</accession>
<dbReference type="KEGG" id="orm:HTY61_17035"/>
<evidence type="ECO:0000313" key="2">
    <source>
        <dbReference type="Proteomes" id="UP000509367"/>
    </source>
</evidence>
<evidence type="ECO:0000313" key="1">
    <source>
        <dbReference type="EMBL" id="QKV20032.1"/>
    </source>
</evidence>
<dbReference type="RefSeq" id="WP_175277923.1">
    <property type="nucleotide sequence ID" value="NZ_CP054836.1"/>
</dbReference>
<dbReference type="AlphaFoldDB" id="A0A6N1VKV0"/>
<name>A0A6N1VKV0_9HYPH</name>
<proteinExistence type="predicted"/>
<keyword evidence="2" id="KW-1185">Reference proteome</keyword>
<organism evidence="1 2">
    <name type="scientific">Oricola thermophila</name>
    <dbReference type="NCBI Taxonomy" id="2742145"/>
    <lineage>
        <taxon>Bacteria</taxon>
        <taxon>Pseudomonadati</taxon>
        <taxon>Pseudomonadota</taxon>
        <taxon>Alphaproteobacteria</taxon>
        <taxon>Hyphomicrobiales</taxon>
        <taxon>Ahrensiaceae</taxon>
        <taxon>Oricola</taxon>
    </lineage>
</organism>
<dbReference type="EMBL" id="CP054836">
    <property type="protein sequence ID" value="QKV20032.1"/>
    <property type="molecule type" value="Genomic_DNA"/>
</dbReference>
<reference evidence="1 2" key="1">
    <citation type="submission" date="2020-06" db="EMBL/GenBank/DDBJ databases">
        <title>Oricola thermophila sp. nov. isolated from a tidal sediments.</title>
        <authorList>
            <person name="Kwon K.K."/>
            <person name="Yang S.-H."/>
            <person name="Park M.-J."/>
        </authorList>
    </citation>
    <scope>NUCLEOTIDE SEQUENCE [LARGE SCALE GENOMIC DNA]</scope>
    <source>
        <strain evidence="1 2">MEBiC13590</strain>
    </source>
</reference>
<dbReference type="Proteomes" id="UP000509367">
    <property type="component" value="Chromosome"/>
</dbReference>
<sequence>MADGSEVIHREIVYRIVPLDECLGLAESLALAGKRWHSHVLSPGCDFNPRPDRYALVIEDDTDDVTYLAYSHGFPEVDKELVKMLHGDDILDASATSGGDNPEVAASTLLPRLREIDAAGANWHHHMHFPDCTFNPHPGKWSISVEDGAGNAFSEVYDDEPVDVLREVEVIYFRRLDEKNAAG</sequence>
<protein>
    <submittedName>
        <fullName evidence="1">Uncharacterized protein</fullName>
    </submittedName>
</protein>
<gene>
    <name evidence="1" type="ORF">HTY61_17035</name>
</gene>